<dbReference type="InterPro" id="IPR018154">
    <property type="entry name" value="TLV/ENV_coat_polyprotein"/>
</dbReference>
<protein>
    <recommendedName>
        <fullName evidence="5">Envelope protein</fullName>
    </recommendedName>
</protein>
<name>A0A3P8WNN6_CYNSE</name>
<keyword evidence="1" id="KW-1133">Transmembrane helix</keyword>
<reference evidence="3" key="1">
    <citation type="submission" date="2025-08" db="UniProtKB">
        <authorList>
            <consortium name="Ensembl"/>
        </authorList>
    </citation>
    <scope>IDENTIFICATION</scope>
</reference>
<dbReference type="Pfam" id="PF00429">
    <property type="entry name" value="TLV_coat"/>
    <property type="match status" value="1"/>
</dbReference>
<dbReference type="Proteomes" id="UP000265120">
    <property type="component" value="Unassembled WGS sequence"/>
</dbReference>
<accession>A0A3P8WNN6</accession>
<dbReference type="STRING" id="244447.ENSCSEP00000028344"/>
<feature type="transmembrane region" description="Helical" evidence="1">
    <location>
        <begin position="579"/>
        <end position="601"/>
    </location>
</feature>
<sequence length="660" mass="73327">MLLWCLLGILLWDNWEKATSQYQSSVLVAFPNPCNKPNTYRTDELYFCYNHTRVRAVIQFRKNSFKIGGYTATEWGSYPWYLESPGAQQVGGGWKNVFANTGNWKKGSFGTTQLAKNWTSRIELHNSPGTLTLIIDTTQIPLETKPPSNGQIANPTCDVIGLCIYRSSGVYRHPCVPIKFCPNVTTQSQSSHNKDEIASSGTLTIGSRTTARRPTVINGEPSMDGWFMMATGITGTVNNWLLMAEQAANASGKNCMVCMGPRPLLRVVPAPLDSTCLEEVMGKTVPAGNCSRWDNIFPVTRSTSYKPLFSSKVAPGNFTCIDITGEKEYKSSPIQNCTKIIKLLSNFKSVPRADVWWHCGDDKLYDKIPCNHSVICALVTLILPVTIVPMSVSDLTKTPDTPMVSGRTRRSASWQPWENAGDLTYIDAIGVPRGVPNEYKIADQVLAGFESILCWWCTINKNVDRINYIHYNVQRLSNWTQAGFEAIHAQLSATSLMAFQNRIALDMLLAEKGGVCAMFDDQCGTYIPNNTAPDGSLTRAIEGLKTLNKKMKEHSGVDTTMWDNWLNVFGKYKSLVTSVLVSLAVFASILTLCGCCCIPCIRALLTRLINTALAPNSEDVPHMYPLLATEPEECEDYQLENREFVPLDMYPLDVGENKRA</sequence>
<evidence type="ECO:0000313" key="3">
    <source>
        <dbReference type="Ensembl" id="ENSCSEP00000028344.1"/>
    </source>
</evidence>
<evidence type="ECO:0000256" key="1">
    <source>
        <dbReference type="SAM" id="Phobius"/>
    </source>
</evidence>
<dbReference type="PANTHER" id="PTHR10424">
    <property type="entry name" value="VIRAL ENVELOPE PROTEIN"/>
    <property type="match status" value="1"/>
</dbReference>
<dbReference type="InParanoid" id="A0A3P8WNN6"/>
<dbReference type="CDD" id="cd09951">
    <property type="entry name" value="HERV-Rb-like_HR1-HR2"/>
    <property type="match status" value="1"/>
</dbReference>
<evidence type="ECO:0000313" key="4">
    <source>
        <dbReference type="Proteomes" id="UP000265120"/>
    </source>
</evidence>
<feature type="signal peptide" evidence="2">
    <location>
        <begin position="1"/>
        <end position="20"/>
    </location>
</feature>
<organism evidence="3 4">
    <name type="scientific">Cynoglossus semilaevis</name>
    <name type="common">Tongue sole</name>
    <dbReference type="NCBI Taxonomy" id="244447"/>
    <lineage>
        <taxon>Eukaryota</taxon>
        <taxon>Metazoa</taxon>
        <taxon>Chordata</taxon>
        <taxon>Craniata</taxon>
        <taxon>Vertebrata</taxon>
        <taxon>Euteleostomi</taxon>
        <taxon>Actinopterygii</taxon>
        <taxon>Neopterygii</taxon>
        <taxon>Teleostei</taxon>
        <taxon>Neoteleostei</taxon>
        <taxon>Acanthomorphata</taxon>
        <taxon>Carangaria</taxon>
        <taxon>Pleuronectiformes</taxon>
        <taxon>Pleuronectoidei</taxon>
        <taxon>Cynoglossidae</taxon>
        <taxon>Cynoglossinae</taxon>
        <taxon>Cynoglossus</taxon>
    </lineage>
</organism>
<keyword evidence="4" id="KW-1185">Reference proteome</keyword>
<keyword evidence="1" id="KW-0472">Membrane</keyword>
<dbReference type="OMA" id="CSAYSTH"/>
<dbReference type="SUPFAM" id="SSF58069">
    <property type="entry name" value="Virus ectodomain"/>
    <property type="match status" value="1"/>
</dbReference>
<dbReference type="Gene3D" id="1.10.287.210">
    <property type="match status" value="1"/>
</dbReference>
<dbReference type="AlphaFoldDB" id="A0A3P8WNN6"/>
<dbReference type="GeneTree" id="ENSGT00530000064449"/>
<keyword evidence="1" id="KW-0812">Transmembrane</keyword>
<dbReference type="Ensembl" id="ENSCSET00000028726.1">
    <property type="protein sequence ID" value="ENSCSEP00000028344.1"/>
    <property type="gene ID" value="ENSCSEG00000018128.1"/>
</dbReference>
<dbReference type="PANTHER" id="PTHR10424:SF80">
    <property type="entry name" value="ENVELOPE GLYCOPROTEIN"/>
    <property type="match status" value="1"/>
</dbReference>
<evidence type="ECO:0000256" key="2">
    <source>
        <dbReference type="SAM" id="SignalP"/>
    </source>
</evidence>
<feature type="chain" id="PRO_5018099481" description="Envelope protein" evidence="2">
    <location>
        <begin position="21"/>
        <end position="660"/>
    </location>
</feature>
<reference evidence="3" key="2">
    <citation type="submission" date="2025-09" db="UniProtKB">
        <authorList>
            <consortium name="Ensembl"/>
        </authorList>
    </citation>
    <scope>IDENTIFICATION</scope>
</reference>
<proteinExistence type="predicted"/>
<evidence type="ECO:0008006" key="5">
    <source>
        <dbReference type="Google" id="ProtNLM"/>
    </source>
</evidence>
<keyword evidence="2" id="KW-0732">Signal</keyword>